<dbReference type="InterPro" id="IPR029063">
    <property type="entry name" value="SAM-dependent_MTases_sf"/>
</dbReference>
<dbReference type="Pfam" id="PF05063">
    <property type="entry name" value="MT-A70"/>
    <property type="match status" value="1"/>
</dbReference>
<evidence type="ECO:0000313" key="6">
    <source>
        <dbReference type="Proteomes" id="UP000199555"/>
    </source>
</evidence>
<evidence type="ECO:0000313" key="5">
    <source>
        <dbReference type="EMBL" id="SDL36274.1"/>
    </source>
</evidence>
<keyword evidence="2" id="KW-0808">Transferase</keyword>
<gene>
    <name evidence="5" type="ORF">SAMN04487971_109114</name>
</gene>
<dbReference type="PANTHER" id="PTHR12829:SF7">
    <property type="entry name" value="N6-ADENOSINE-METHYLTRANSFERASE CATALYTIC SUBUNIT"/>
    <property type="match status" value="1"/>
</dbReference>
<evidence type="ECO:0000256" key="2">
    <source>
        <dbReference type="ARBA" id="ARBA00022679"/>
    </source>
</evidence>
<organism evidence="5 6">
    <name type="scientific">Paracoccus chinensis</name>
    <dbReference type="NCBI Taxonomy" id="525640"/>
    <lineage>
        <taxon>Bacteria</taxon>
        <taxon>Pseudomonadati</taxon>
        <taxon>Pseudomonadota</taxon>
        <taxon>Alphaproteobacteria</taxon>
        <taxon>Rhodobacterales</taxon>
        <taxon>Paracoccaceae</taxon>
        <taxon>Paracoccus</taxon>
    </lineage>
</organism>
<dbReference type="GO" id="GO:0032259">
    <property type="term" value="P:methylation"/>
    <property type="evidence" value="ECO:0007669"/>
    <property type="project" value="UniProtKB-KW"/>
</dbReference>
<keyword evidence="6" id="KW-1185">Reference proteome</keyword>
<dbReference type="AlphaFoldDB" id="A0A1G9JGM2"/>
<keyword evidence="1 5" id="KW-0489">Methyltransferase</keyword>
<name>A0A1G9JGM2_9RHOB</name>
<dbReference type="RefSeq" id="WP_090755971.1">
    <property type="nucleotide sequence ID" value="NZ_FNGE01000009.1"/>
</dbReference>
<proteinExistence type="inferred from homology"/>
<reference evidence="6" key="1">
    <citation type="submission" date="2016-10" db="EMBL/GenBank/DDBJ databases">
        <authorList>
            <person name="Varghese N."/>
            <person name="Submissions S."/>
        </authorList>
    </citation>
    <scope>NUCLEOTIDE SEQUENCE [LARGE SCALE GENOMIC DNA]</scope>
    <source>
        <strain evidence="6">CGMCC 1.7655</strain>
    </source>
</reference>
<dbReference type="Proteomes" id="UP000199555">
    <property type="component" value="Unassembled WGS sequence"/>
</dbReference>
<dbReference type="STRING" id="525640.SAMN04487971_109114"/>
<dbReference type="OrthoDB" id="9800596at2"/>
<keyword evidence="3" id="KW-0949">S-adenosyl-L-methionine</keyword>
<dbReference type="SUPFAM" id="SSF53335">
    <property type="entry name" value="S-adenosyl-L-methionine-dependent methyltransferases"/>
    <property type="match status" value="1"/>
</dbReference>
<dbReference type="PROSITE" id="PS51143">
    <property type="entry name" value="MT_A70"/>
    <property type="match status" value="1"/>
</dbReference>
<protein>
    <submittedName>
        <fullName evidence="5">N6-adenosine-specific RNA methylase IME4</fullName>
    </submittedName>
</protein>
<evidence type="ECO:0000256" key="1">
    <source>
        <dbReference type="ARBA" id="ARBA00022603"/>
    </source>
</evidence>
<dbReference type="PANTHER" id="PTHR12829">
    <property type="entry name" value="N6-ADENOSINE-METHYLTRANSFERASE"/>
    <property type="match status" value="1"/>
</dbReference>
<evidence type="ECO:0000256" key="3">
    <source>
        <dbReference type="ARBA" id="ARBA00022691"/>
    </source>
</evidence>
<accession>A0A1G9JGM2</accession>
<comment type="similarity">
    <text evidence="4">Belongs to the MT-A70-like family.</text>
</comment>
<dbReference type="InterPro" id="IPR007757">
    <property type="entry name" value="MT-A70-like"/>
</dbReference>
<dbReference type="EMBL" id="FNGE01000009">
    <property type="protein sequence ID" value="SDL36274.1"/>
    <property type="molecule type" value="Genomic_DNA"/>
</dbReference>
<dbReference type="GO" id="GO:0008168">
    <property type="term" value="F:methyltransferase activity"/>
    <property type="evidence" value="ECO:0007669"/>
    <property type="project" value="UniProtKB-KW"/>
</dbReference>
<evidence type="ECO:0000256" key="4">
    <source>
        <dbReference type="PROSITE-ProRule" id="PRU00489"/>
    </source>
</evidence>
<sequence>MTILQQFFDLRPAGGFGLIMADPPWSFAVRSDKGVTAKGAGGQYSCQPLGWVASLPVSVLAADDCLLWLWATNPMLPQAFAVLDAWGFTFKTAGHWAKRTRKGKLAFGTGYILRCAGEPFLIGARGNPRTTRSVRSVIEGKVREHSRKPDEAFAAAEQLMPEARRLELFSRKQRAGWSTWGDQTGKFEEAA</sequence>